<dbReference type="GO" id="GO:0008320">
    <property type="term" value="F:protein transmembrane transporter activity"/>
    <property type="evidence" value="ECO:0007669"/>
    <property type="project" value="InterPro"/>
</dbReference>
<evidence type="ECO:0008006" key="11">
    <source>
        <dbReference type="Google" id="ProtNLM"/>
    </source>
</evidence>
<keyword evidence="4" id="KW-0653">Protein transport</keyword>
<dbReference type="Gene3D" id="1.20.5.1030">
    <property type="entry name" value="Preprotein translocase secy subunit"/>
    <property type="match status" value="1"/>
</dbReference>
<evidence type="ECO:0000256" key="5">
    <source>
        <dbReference type="ARBA" id="ARBA00022989"/>
    </source>
</evidence>
<dbReference type="NCBIfam" id="TIGR00964">
    <property type="entry name" value="secE_bact"/>
    <property type="match status" value="1"/>
</dbReference>
<dbReference type="AlphaFoldDB" id="A0A2V1JU54"/>
<dbReference type="GO" id="GO:0009306">
    <property type="term" value="P:protein secretion"/>
    <property type="evidence" value="ECO:0007669"/>
    <property type="project" value="InterPro"/>
</dbReference>
<evidence type="ECO:0000256" key="6">
    <source>
        <dbReference type="ARBA" id="ARBA00023010"/>
    </source>
</evidence>
<evidence type="ECO:0000256" key="8">
    <source>
        <dbReference type="SAM" id="Phobius"/>
    </source>
</evidence>
<dbReference type="GO" id="GO:0006886">
    <property type="term" value="P:intracellular protein transport"/>
    <property type="evidence" value="ECO:0007669"/>
    <property type="project" value="InterPro"/>
</dbReference>
<keyword evidence="10" id="KW-1185">Reference proteome</keyword>
<evidence type="ECO:0000313" key="10">
    <source>
        <dbReference type="Proteomes" id="UP000245288"/>
    </source>
</evidence>
<dbReference type="InterPro" id="IPR001901">
    <property type="entry name" value="Translocase_SecE/Sec61-g"/>
</dbReference>
<reference evidence="9 10" key="1">
    <citation type="submission" date="2014-09" db="EMBL/GenBank/DDBJ databases">
        <title>Butyrate-producing bacteria isolated from human gut.</title>
        <authorList>
            <person name="Zhang Q."/>
            <person name="Zhao L."/>
        </authorList>
    </citation>
    <scope>NUCLEOTIDE SEQUENCE [LARGE SCALE GENOMIC DNA]</scope>
    <source>
        <strain evidence="9 10">21</strain>
    </source>
</reference>
<gene>
    <name evidence="9" type="ORF">LG34_02045</name>
</gene>
<evidence type="ECO:0000313" key="9">
    <source>
        <dbReference type="EMBL" id="PWE87746.1"/>
    </source>
</evidence>
<protein>
    <recommendedName>
        <fullName evidence="11">Preprotein translocase subunit SecE</fullName>
    </recommendedName>
</protein>
<name>A0A2V1JU54_EUBRA</name>
<dbReference type="Proteomes" id="UP000245288">
    <property type="component" value="Unassembled WGS sequence"/>
</dbReference>
<dbReference type="Pfam" id="PF00584">
    <property type="entry name" value="SecE"/>
    <property type="match status" value="1"/>
</dbReference>
<evidence type="ECO:0000256" key="2">
    <source>
        <dbReference type="ARBA" id="ARBA00022448"/>
    </source>
</evidence>
<evidence type="ECO:0000256" key="1">
    <source>
        <dbReference type="ARBA" id="ARBA00004370"/>
    </source>
</evidence>
<comment type="caution">
    <text evidence="9">The sequence shown here is derived from an EMBL/GenBank/DDBJ whole genome shotgun (WGS) entry which is preliminary data.</text>
</comment>
<keyword evidence="6" id="KW-0811">Translocation</keyword>
<evidence type="ECO:0000256" key="7">
    <source>
        <dbReference type="ARBA" id="ARBA00023136"/>
    </source>
</evidence>
<proteinExistence type="predicted"/>
<keyword evidence="7 8" id="KW-0472">Membrane</keyword>
<sequence length="69" mass="7651">MMEETKKKDAPKTSWFTGLKAEFQKIVWLDKKSLGKQTVAVLIVSVILGAIIAVLDLGIQYGVDFLVNL</sequence>
<evidence type="ECO:0000256" key="3">
    <source>
        <dbReference type="ARBA" id="ARBA00022692"/>
    </source>
</evidence>
<feature type="transmembrane region" description="Helical" evidence="8">
    <location>
        <begin position="39"/>
        <end position="63"/>
    </location>
</feature>
<keyword evidence="5 8" id="KW-1133">Transmembrane helix</keyword>
<evidence type="ECO:0000256" key="4">
    <source>
        <dbReference type="ARBA" id="ARBA00022927"/>
    </source>
</evidence>
<dbReference type="RefSeq" id="WP_242979776.1">
    <property type="nucleotide sequence ID" value="NZ_CABMEW010000001.1"/>
</dbReference>
<dbReference type="EMBL" id="JRFU01000018">
    <property type="protein sequence ID" value="PWE87746.1"/>
    <property type="molecule type" value="Genomic_DNA"/>
</dbReference>
<keyword evidence="2" id="KW-0813">Transport</keyword>
<dbReference type="InterPro" id="IPR005807">
    <property type="entry name" value="SecE_bac"/>
</dbReference>
<dbReference type="GO" id="GO:0006605">
    <property type="term" value="P:protein targeting"/>
    <property type="evidence" value="ECO:0007669"/>
    <property type="project" value="InterPro"/>
</dbReference>
<organism evidence="9 10">
    <name type="scientific">Eubacterium ramulus</name>
    <dbReference type="NCBI Taxonomy" id="39490"/>
    <lineage>
        <taxon>Bacteria</taxon>
        <taxon>Bacillati</taxon>
        <taxon>Bacillota</taxon>
        <taxon>Clostridia</taxon>
        <taxon>Eubacteriales</taxon>
        <taxon>Eubacteriaceae</taxon>
        <taxon>Eubacterium</taxon>
    </lineage>
</organism>
<comment type="subcellular location">
    <subcellularLocation>
        <location evidence="1">Membrane</location>
    </subcellularLocation>
</comment>
<keyword evidence="3 8" id="KW-0812">Transmembrane</keyword>
<accession>A0A2V1JU54</accession>
<dbReference type="GO" id="GO:0016020">
    <property type="term" value="C:membrane"/>
    <property type="evidence" value="ECO:0007669"/>
    <property type="project" value="UniProtKB-SubCell"/>
</dbReference>
<dbReference type="InterPro" id="IPR038379">
    <property type="entry name" value="SecE_sf"/>
</dbReference>